<evidence type="ECO:0000313" key="9">
    <source>
        <dbReference type="EMBL" id="OAD69675.1"/>
    </source>
</evidence>
<evidence type="ECO:0000256" key="7">
    <source>
        <dbReference type="SAM" id="MobiDB-lite"/>
    </source>
</evidence>
<comment type="similarity">
    <text evidence="1">Belongs to the class I-like SAM-binding methyltransferase superfamily. RNA methyltransferase RlmE family.</text>
</comment>
<dbReference type="EMBL" id="KV440991">
    <property type="protein sequence ID" value="OAD69675.1"/>
    <property type="molecule type" value="Genomic_DNA"/>
</dbReference>
<evidence type="ECO:0000256" key="5">
    <source>
        <dbReference type="ARBA" id="ARBA00022691"/>
    </source>
</evidence>
<dbReference type="STRING" id="763407.A0A167L603"/>
<dbReference type="GO" id="GO:0005739">
    <property type="term" value="C:mitochondrion"/>
    <property type="evidence" value="ECO:0007669"/>
    <property type="project" value="TreeGrafter"/>
</dbReference>
<dbReference type="VEuPathDB" id="FungiDB:PHYBLDRAFT_21435"/>
<evidence type="ECO:0000259" key="8">
    <source>
        <dbReference type="Pfam" id="PF01728"/>
    </source>
</evidence>
<keyword evidence="10" id="KW-1185">Reference proteome</keyword>
<dbReference type="PANTHER" id="PTHR10920:SF18">
    <property type="entry name" value="RRNA METHYLTRANSFERASE 2, MITOCHONDRIAL"/>
    <property type="match status" value="1"/>
</dbReference>
<keyword evidence="5" id="KW-0949">S-adenosyl-L-methionine</keyword>
<gene>
    <name evidence="9" type="ORF">PHYBLDRAFT_21435</name>
</gene>
<sequence>MTFLFSIRPVHAAYSTSSKGWMMRQAKDPYVKAAKANMYRARSAFKLSQIDQKYRVIPHGGVVVDCGAAPGGWTQVAVAKAQKKGLVVAVDLLPMDPVSGAHCIKGDFMSLKVQNKVKALLGRRKADLVCSDMAPSFMGNHMADHARSMELCESALTFAQTVLATNGCFVAKFLMGGTEVEFRRKLQTMFLKVKQEKPDASRKQSTEGFFVALGYRPIKQSKEEDEEDEEESGLRLESGLGLGLEVKVETEIEVKENEQKDQKDSEEAEFNSIQPKKHIL</sequence>
<dbReference type="FunCoup" id="A0A167L603">
    <property type="interactions" value="302"/>
</dbReference>
<keyword evidence="3" id="KW-0489">Methyltransferase</keyword>
<dbReference type="AlphaFoldDB" id="A0A167L603"/>
<proteinExistence type="inferred from homology"/>
<evidence type="ECO:0000256" key="1">
    <source>
        <dbReference type="ARBA" id="ARBA00009258"/>
    </source>
</evidence>
<dbReference type="Pfam" id="PF01728">
    <property type="entry name" value="FtsJ"/>
    <property type="match status" value="1"/>
</dbReference>
<accession>A0A167L603</accession>
<dbReference type="OrthoDB" id="20105at2759"/>
<dbReference type="Proteomes" id="UP000077315">
    <property type="component" value="Unassembled WGS sequence"/>
</dbReference>
<dbReference type="GO" id="GO:0008650">
    <property type="term" value="F:rRNA (uridine-2'-O-)-methyltransferase activity"/>
    <property type="evidence" value="ECO:0007669"/>
    <property type="project" value="TreeGrafter"/>
</dbReference>
<feature type="compositionally biased region" description="Basic and acidic residues" evidence="7">
    <location>
        <begin position="254"/>
        <end position="265"/>
    </location>
</feature>
<evidence type="ECO:0000256" key="4">
    <source>
        <dbReference type="ARBA" id="ARBA00022679"/>
    </source>
</evidence>
<keyword evidence="4" id="KW-0808">Transferase</keyword>
<keyword evidence="2" id="KW-0698">rRNA processing</keyword>
<dbReference type="PANTHER" id="PTHR10920">
    <property type="entry name" value="RIBOSOMAL RNA METHYLTRANSFERASE"/>
    <property type="match status" value="1"/>
</dbReference>
<dbReference type="InterPro" id="IPR015507">
    <property type="entry name" value="rRNA-MeTfrase_E"/>
</dbReference>
<name>A0A167L603_PHYB8</name>
<dbReference type="GeneID" id="29000667"/>
<protein>
    <recommendedName>
        <fullName evidence="6">rRNA methyltransferase 2, mitochondrial</fullName>
    </recommendedName>
</protein>
<dbReference type="InterPro" id="IPR002877">
    <property type="entry name" value="RNA_MeTrfase_FtsJ_dom"/>
</dbReference>
<dbReference type="SUPFAM" id="SSF53335">
    <property type="entry name" value="S-adenosyl-L-methionine-dependent methyltransferases"/>
    <property type="match status" value="1"/>
</dbReference>
<dbReference type="HAMAP" id="MF_01547">
    <property type="entry name" value="RNA_methyltr_E"/>
    <property type="match status" value="1"/>
</dbReference>
<organism evidence="9 10">
    <name type="scientific">Phycomyces blakesleeanus (strain ATCC 8743b / DSM 1359 / FGSC 10004 / NBRC 33097 / NRRL 1555)</name>
    <dbReference type="NCBI Taxonomy" id="763407"/>
    <lineage>
        <taxon>Eukaryota</taxon>
        <taxon>Fungi</taxon>
        <taxon>Fungi incertae sedis</taxon>
        <taxon>Mucoromycota</taxon>
        <taxon>Mucoromycotina</taxon>
        <taxon>Mucoromycetes</taxon>
        <taxon>Mucorales</taxon>
        <taxon>Phycomycetaceae</taxon>
        <taxon>Phycomyces</taxon>
    </lineage>
</organism>
<feature type="domain" description="Ribosomal RNA methyltransferase FtsJ" evidence="8">
    <location>
        <begin position="39"/>
        <end position="215"/>
    </location>
</feature>
<reference evidence="10" key="1">
    <citation type="submission" date="2015-06" db="EMBL/GenBank/DDBJ databases">
        <title>Expansion of signal transduction pathways in fungi by whole-genome duplication.</title>
        <authorList>
            <consortium name="DOE Joint Genome Institute"/>
            <person name="Corrochano L.M."/>
            <person name="Kuo A."/>
            <person name="Marcet-Houben M."/>
            <person name="Polaino S."/>
            <person name="Salamov A."/>
            <person name="Villalobos J.M."/>
            <person name="Alvarez M.I."/>
            <person name="Avalos J."/>
            <person name="Benito E.P."/>
            <person name="Benoit I."/>
            <person name="Burger G."/>
            <person name="Camino L.P."/>
            <person name="Canovas D."/>
            <person name="Cerda-Olmedo E."/>
            <person name="Cheng J.-F."/>
            <person name="Dominguez A."/>
            <person name="Elias M."/>
            <person name="Eslava A.P."/>
            <person name="Glaser F."/>
            <person name="Grimwood J."/>
            <person name="Gutierrez G."/>
            <person name="Heitman J."/>
            <person name="Henrissat B."/>
            <person name="Iturriaga E.A."/>
            <person name="Lang B.F."/>
            <person name="Lavin J.L."/>
            <person name="Lee S."/>
            <person name="Li W."/>
            <person name="Lindquist E."/>
            <person name="Lopez-Garcia S."/>
            <person name="Luque E.M."/>
            <person name="Marcos A.T."/>
            <person name="Martin J."/>
            <person name="McCluskey K."/>
            <person name="Medina H.R."/>
            <person name="Miralles-Duran A."/>
            <person name="Miyazaki A."/>
            <person name="Munoz-Torres E."/>
            <person name="Oguiza J.A."/>
            <person name="Ohm R."/>
            <person name="Olmedo M."/>
            <person name="Orejas M."/>
            <person name="Ortiz-Castellanos L."/>
            <person name="Pisabarro A.G."/>
            <person name="Rodriguez-Romero J."/>
            <person name="Ruiz-Herrera J."/>
            <person name="Ruiz-Vazquez R."/>
            <person name="Sanz C."/>
            <person name="Schackwitz W."/>
            <person name="Schmutz J."/>
            <person name="Shahriari M."/>
            <person name="Shelest E."/>
            <person name="Silva-Franco F."/>
            <person name="Soanes D."/>
            <person name="Syed K."/>
            <person name="Tagua V.G."/>
            <person name="Talbot N.J."/>
            <person name="Thon M."/>
            <person name="De vries R.P."/>
            <person name="Wiebenga A."/>
            <person name="Yadav J.S."/>
            <person name="Braun E.L."/>
            <person name="Baker S."/>
            <person name="Garre V."/>
            <person name="Horwitz B."/>
            <person name="Torres-Martinez S."/>
            <person name="Idnurm A."/>
            <person name="Herrera-Estrella A."/>
            <person name="Gabaldon T."/>
            <person name="Grigoriev I.V."/>
        </authorList>
    </citation>
    <scope>NUCLEOTIDE SEQUENCE [LARGE SCALE GENOMIC DNA]</scope>
    <source>
        <strain evidence="10">NRRL 1555(-)</strain>
    </source>
</reference>
<evidence type="ECO:0000256" key="3">
    <source>
        <dbReference type="ARBA" id="ARBA00022603"/>
    </source>
</evidence>
<dbReference type="RefSeq" id="XP_018287715.1">
    <property type="nucleotide sequence ID" value="XM_018439761.1"/>
</dbReference>
<dbReference type="InterPro" id="IPR050082">
    <property type="entry name" value="RNA_methyltr_RlmE"/>
</dbReference>
<dbReference type="InterPro" id="IPR029063">
    <property type="entry name" value="SAM-dependent_MTases_sf"/>
</dbReference>
<dbReference type="InParanoid" id="A0A167L603"/>
<evidence type="ECO:0000313" key="10">
    <source>
        <dbReference type="Proteomes" id="UP000077315"/>
    </source>
</evidence>
<evidence type="ECO:0000256" key="2">
    <source>
        <dbReference type="ARBA" id="ARBA00022552"/>
    </source>
</evidence>
<feature type="region of interest" description="Disordered" evidence="7">
    <location>
        <begin position="254"/>
        <end position="280"/>
    </location>
</feature>
<evidence type="ECO:0000256" key="6">
    <source>
        <dbReference type="ARBA" id="ARBA00041184"/>
    </source>
</evidence>
<dbReference type="Gene3D" id="3.40.50.150">
    <property type="entry name" value="Vaccinia Virus protein VP39"/>
    <property type="match status" value="1"/>
</dbReference>